<protein>
    <recommendedName>
        <fullName evidence="5">BOD1/SHG1 domain-containing protein</fullName>
    </recommendedName>
</protein>
<evidence type="ECO:0000259" key="5">
    <source>
        <dbReference type="Pfam" id="PF05205"/>
    </source>
</evidence>
<feature type="compositionally biased region" description="Basic and acidic residues" evidence="4">
    <location>
        <begin position="213"/>
        <end position="223"/>
    </location>
</feature>
<organism evidence="6">
    <name type="scientific">Nothobranchius rachovii</name>
    <name type="common">bluefin notho</name>
    <dbReference type="NCBI Taxonomy" id="451742"/>
    <lineage>
        <taxon>Eukaryota</taxon>
        <taxon>Metazoa</taxon>
        <taxon>Chordata</taxon>
        <taxon>Craniata</taxon>
        <taxon>Vertebrata</taxon>
        <taxon>Euteleostomi</taxon>
        <taxon>Actinopterygii</taxon>
        <taxon>Neopterygii</taxon>
        <taxon>Teleostei</taxon>
        <taxon>Neoteleostei</taxon>
        <taxon>Acanthomorphata</taxon>
        <taxon>Ovalentaria</taxon>
        <taxon>Atherinomorphae</taxon>
        <taxon>Cyprinodontiformes</taxon>
        <taxon>Nothobranchiidae</taxon>
        <taxon>Nothobranchius</taxon>
    </lineage>
</organism>
<name>A0A1A8QFI2_9TELE</name>
<feature type="compositionally biased region" description="Basic and acidic residues" evidence="4">
    <location>
        <begin position="1456"/>
        <end position="1472"/>
    </location>
</feature>
<feature type="compositionally biased region" description="Polar residues" evidence="4">
    <location>
        <begin position="1079"/>
        <end position="1091"/>
    </location>
</feature>
<feature type="compositionally biased region" description="Basic and acidic residues" evidence="4">
    <location>
        <begin position="232"/>
        <end position="255"/>
    </location>
</feature>
<comment type="similarity">
    <text evidence="2">Belongs to the BOD1 family.</text>
</comment>
<proteinExistence type="inferred from homology"/>
<feature type="compositionally biased region" description="Polar residues" evidence="4">
    <location>
        <begin position="1209"/>
        <end position="1227"/>
    </location>
</feature>
<evidence type="ECO:0000256" key="2">
    <source>
        <dbReference type="ARBA" id="ARBA00008463"/>
    </source>
</evidence>
<feature type="compositionally biased region" description="Basic and acidic residues" evidence="4">
    <location>
        <begin position="1734"/>
        <end position="1746"/>
    </location>
</feature>
<feature type="compositionally biased region" description="Basic and acidic residues" evidence="4">
    <location>
        <begin position="577"/>
        <end position="623"/>
    </location>
</feature>
<feature type="compositionally biased region" description="Basic and acidic residues" evidence="4">
    <location>
        <begin position="484"/>
        <end position="507"/>
    </location>
</feature>
<feature type="compositionally biased region" description="Acidic residues" evidence="4">
    <location>
        <begin position="1180"/>
        <end position="1189"/>
    </location>
</feature>
<dbReference type="InterPro" id="IPR043244">
    <property type="entry name" value="BOD1L1"/>
</dbReference>
<feature type="region of interest" description="Disordered" evidence="4">
    <location>
        <begin position="1033"/>
        <end position="1247"/>
    </location>
</feature>
<feature type="compositionally biased region" description="Low complexity" evidence="4">
    <location>
        <begin position="1293"/>
        <end position="1303"/>
    </location>
</feature>
<dbReference type="Pfam" id="PF05205">
    <property type="entry name" value="COMPASS-Shg1"/>
    <property type="match status" value="1"/>
</dbReference>
<feature type="region of interest" description="Disordered" evidence="4">
    <location>
        <begin position="173"/>
        <end position="547"/>
    </location>
</feature>
<feature type="compositionally biased region" description="Basic and acidic residues" evidence="4">
    <location>
        <begin position="632"/>
        <end position="657"/>
    </location>
</feature>
<feature type="compositionally biased region" description="Acidic residues" evidence="4">
    <location>
        <begin position="197"/>
        <end position="212"/>
    </location>
</feature>
<evidence type="ECO:0000313" key="6">
    <source>
        <dbReference type="EMBL" id="SBR92088.1"/>
    </source>
</evidence>
<feature type="compositionally biased region" description="Basic and acidic residues" evidence="4">
    <location>
        <begin position="1119"/>
        <end position="1132"/>
    </location>
</feature>
<feature type="compositionally biased region" description="Basic and acidic residues" evidence="4">
    <location>
        <begin position="878"/>
        <end position="909"/>
    </location>
</feature>
<feature type="region of interest" description="Disordered" evidence="4">
    <location>
        <begin position="560"/>
        <end position="976"/>
    </location>
</feature>
<feature type="compositionally biased region" description="Acidic residues" evidence="4">
    <location>
        <begin position="1646"/>
        <end position="1660"/>
    </location>
</feature>
<sequence length="1746" mass="191867">MAGLPPGDPQLVSMIVSHLKTQGLFDQFRRDCLADVDTKPAYLNLKQRVDNFVSNHLSNHTWSPHLNKNQLRNNIRHLVLQSGMLEQGVDRIVAQVVDPKVNHIFRPQVEQVVQEFLSPGSCSQEPPVLLTPAEVKAESSVPEQASSSTPAPSTASDAMSILDTITSLNQEASVWSGSETEKGDKSQTPDDSGPLTEENEQDMDVVEEGDSNPDEKQMEEGKMANDVQASEVKTDVQEMMEVEKEQLIEEVKVEEESGSPEQTEEKKEKHVSKVGVKVSEEKMDDETLNSSSLAKQNAKERIKEEYSLEDSDLEGLSDITVSSVHTSDLSSFEEESEEEEQPSDSSEEGELPPDDQDEKSGKKHTSGDTGDEDKESKPRRKAYVHKPFLYSRYYSDSDDEITVEERRRSAAKDKEERLLKRQQNRERMEEKRKQKASQSDEQDDKKQKSTESAALEGPKAKEARKEKKVLEKKMALSRKRKLDSRKEADVSSKKKGDAADALKKAEGKSSSSKTPQAKIARIQTEFASSDDGHRRTSGSISEDSCDAKKLLDKNRTHSFILDLEQGSQEALKQRSFGKFDRPPRKELHSKERKEKERSLSDERAKPKQKQEKKCEHPVEEQLQKEGSAAKVSSEEKEKKSKTRSEKKAAGSAKEGKVTEVGSEEGGSKDVKKAKGGSVEGVKVEKDKLREKDKIKEKEKAKGEKSSAKGDLKQLLRPDSTGSPEDRSDKEPGSDVAKKRDKHSKEGLKRLKSHTKDKPGDKPRSKTDGEKEKSKSDRDGPKLHKSSSDTDKDPKSVKPTEKRAAEKFKKSKEEAKALLLLKADKKAQSPDVKSVGGKESSKPETTKGKKKEGNKDVKRVSEEALHEKPDLKCAKKKVEKKDRVPEKKRDSQQERTSQREDKLDKSDKSSKSSGLSVNLESEEPPEKQPLVQDVSPDSDPVTAAATASFSEDTCDALSDITPEPAEGDAASHPDEVPAVPAEASALLTLMDVCASAEARLPARNLQLQASSEMEIQDADMKMKEAALTLLSMDPDSTVSSSLRVQSTKEESLLNPTSPEPIETSTAEEEQQCSPEEMQPASETSPAASQQTADGEKDLPSPAEMQTAPQQSAEGEQLLPSEEKEPASESELRVSEISPAAPQDTAEEEQQLSSVEMQPEPQQTAAAGDQPAPVEMPPASELTDEASDVGDESLNAETKMDMTEAELSEMVPSQQDDAPSDSCQTQSGGEESAKVSPETSSDDKITETADGEVMEVLTESEDITTGIEATAAAAVSDTPEQIPETPNSPPGPAQTEGVVTETSFTVEEEEREENQTKADVVDETESKTAEDQVVSLEMETAPPDASEETKPESRVVTQISDVSSTDGSDLSEKEEKRNGGGRRKRKLSSQKTAPEEESGNNYISDQHSGSTQRTSDCLCSDTRDELEREDQLSAQETEQKVVEVKTPLREEEEEVGIDQEKGAEEMQSCRERCSEAATADESSEDGPGKVPTPEPTEELRKSEAESEEQISDQTRKEACLPSAALEDGEDAEHLDSEESADTQEPAITRQPSEEAEDSGEESQAQQEVTDESEQREPEARPDGDGGSPSVEQSEDVNVDSCSEQKHDDTEEEQQQEDLEPTPKKRRGRPPKAATAEDSDKKDNKADEQDGEENDEEDDDGEKGEEGKEMKTRATTRLASRLEAERNKPSKPSTRASRQNVKEETTAGTRGTRAQAAAKGARKREASPPAVRTRGGQKSEEPPSKRAKR</sequence>
<feature type="compositionally biased region" description="Low complexity" evidence="4">
    <location>
        <begin position="145"/>
        <end position="155"/>
    </location>
</feature>
<feature type="compositionally biased region" description="Basic residues" evidence="4">
    <location>
        <begin position="1377"/>
        <end position="1386"/>
    </location>
</feature>
<feature type="compositionally biased region" description="Polar residues" evidence="4">
    <location>
        <begin position="1149"/>
        <end position="1163"/>
    </location>
</feature>
<feature type="compositionally biased region" description="Acidic residues" evidence="4">
    <location>
        <begin position="331"/>
        <end position="357"/>
    </location>
</feature>
<feature type="compositionally biased region" description="Basic and acidic residues" evidence="4">
    <location>
        <begin position="1570"/>
        <end position="1581"/>
    </location>
</feature>
<keyword evidence="3" id="KW-0158">Chromosome</keyword>
<feature type="compositionally biased region" description="Polar residues" evidence="4">
    <location>
        <begin position="1397"/>
        <end position="1415"/>
    </location>
</feature>
<dbReference type="GO" id="GO:0005694">
    <property type="term" value="C:chromosome"/>
    <property type="evidence" value="ECO:0007669"/>
    <property type="project" value="UniProtKB-SubCell"/>
</dbReference>
<feature type="compositionally biased region" description="Basic and acidic residues" evidence="4">
    <location>
        <begin position="1311"/>
        <end position="1328"/>
    </location>
</feature>
<evidence type="ECO:0000256" key="3">
    <source>
        <dbReference type="ARBA" id="ARBA00022454"/>
    </source>
</evidence>
<feature type="compositionally biased region" description="Polar residues" evidence="4">
    <location>
        <begin position="319"/>
        <end position="329"/>
    </location>
</feature>
<feature type="region of interest" description="Disordered" evidence="4">
    <location>
        <begin position="1267"/>
        <end position="1746"/>
    </location>
</feature>
<feature type="compositionally biased region" description="Basic and acidic residues" evidence="4">
    <location>
        <begin position="723"/>
        <end position="827"/>
    </location>
</feature>
<feature type="compositionally biased region" description="Low complexity" evidence="4">
    <location>
        <begin position="1703"/>
        <end position="1716"/>
    </location>
</feature>
<dbReference type="PANTHER" id="PTHR47391">
    <property type="entry name" value="BIORIENTATION OF CHROMOSOMES IN CELL DIVISION 1 LIKE 1"/>
    <property type="match status" value="1"/>
</dbReference>
<feature type="compositionally biased region" description="Basic and acidic residues" evidence="4">
    <location>
        <begin position="681"/>
        <end position="715"/>
    </location>
</feature>
<feature type="compositionally biased region" description="Basic and acidic residues" evidence="4">
    <location>
        <begin position="179"/>
        <end position="188"/>
    </location>
</feature>
<feature type="compositionally biased region" description="Acidic residues" evidence="4">
    <location>
        <begin position="1607"/>
        <end position="1617"/>
    </location>
</feature>
<dbReference type="PANTHER" id="PTHR47391:SF1">
    <property type="entry name" value="BIORIENTATION OF CHROMOSOMES IN CELL DIVISION 1 LIKE 1"/>
    <property type="match status" value="1"/>
</dbReference>
<dbReference type="EMBL" id="HAEI01005171">
    <property type="protein sequence ID" value="SBR92088.1"/>
    <property type="molecule type" value="Transcribed_RNA"/>
</dbReference>
<dbReference type="InterPro" id="IPR055264">
    <property type="entry name" value="BOD1/SHG1_dom"/>
</dbReference>
<accession>A0A1A8QFI2</accession>
<reference evidence="6" key="2">
    <citation type="submission" date="2016-06" db="EMBL/GenBank/DDBJ databases">
        <title>The genome of a short-lived fish provides insights into sex chromosome evolution and the genetic control of aging.</title>
        <authorList>
            <person name="Reichwald K."/>
            <person name="Felder M."/>
            <person name="Petzold A."/>
            <person name="Koch P."/>
            <person name="Groth M."/>
            <person name="Platzer M."/>
        </authorList>
    </citation>
    <scope>NUCLEOTIDE SEQUENCE</scope>
    <source>
        <tissue evidence="6">Brain</tissue>
    </source>
</reference>
<reference evidence="6" key="1">
    <citation type="submission" date="2016-05" db="EMBL/GenBank/DDBJ databases">
        <authorList>
            <person name="Lavstsen T."/>
            <person name="Jespersen J.S."/>
        </authorList>
    </citation>
    <scope>NUCLEOTIDE SEQUENCE</scope>
    <source>
        <tissue evidence="6">Brain</tissue>
    </source>
</reference>
<feature type="compositionally biased region" description="Basic and acidic residues" evidence="4">
    <location>
        <begin position="458"/>
        <end position="474"/>
    </location>
</feature>
<feature type="compositionally biased region" description="Polar residues" evidence="4">
    <location>
        <begin position="1033"/>
        <end position="1044"/>
    </location>
</feature>
<evidence type="ECO:0000256" key="4">
    <source>
        <dbReference type="SAM" id="MobiDB-lite"/>
    </source>
</evidence>
<gene>
    <name evidence="6" type="primary">CABZ01073253.1</name>
</gene>
<feature type="compositionally biased region" description="Basic and acidic residues" evidence="4">
    <location>
        <begin position="403"/>
        <end position="432"/>
    </location>
</feature>
<feature type="region of interest" description="Disordered" evidence="4">
    <location>
        <begin position="135"/>
        <end position="155"/>
    </location>
</feature>
<feature type="compositionally biased region" description="Basic and acidic residues" evidence="4">
    <location>
        <begin position="1419"/>
        <end position="1447"/>
    </location>
</feature>
<feature type="compositionally biased region" description="Basic and acidic residues" evidence="4">
    <location>
        <begin position="838"/>
        <end position="872"/>
    </location>
</feature>
<feature type="compositionally biased region" description="Polar residues" evidence="4">
    <location>
        <begin position="1687"/>
        <end position="1696"/>
    </location>
</feature>
<feature type="compositionally biased region" description="Polar residues" evidence="4">
    <location>
        <begin position="1353"/>
        <end position="1366"/>
    </location>
</feature>
<evidence type="ECO:0000256" key="1">
    <source>
        <dbReference type="ARBA" id="ARBA00004286"/>
    </source>
</evidence>
<comment type="subcellular location">
    <subcellularLocation>
        <location evidence="1">Chromosome</location>
    </subcellularLocation>
</comment>
<feature type="compositionally biased region" description="Basic and acidic residues" evidence="4">
    <location>
        <begin position="297"/>
        <end position="306"/>
    </location>
</feature>
<feature type="domain" description="BOD1/SHG1" evidence="5">
    <location>
        <begin position="15"/>
        <end position="110"/>
    </location>
</feature>
<feature type="compositionally biased region" description="Basic and acidic residues" evidence="4">
    <location>
        <begin position="1635"/>
        <end position="1645"/>
    </location>
</feature>